<sequence>MATSDSIIIGVLVTNRVINKLMKGDHSMRGYDRLVQLSKAAKVANVTLYFFSAKNVYFSKAVKGMIMDEQGVWEKKLFPLPDVLYDRLATRDTKSLSEQIRREFDRKGIKKINSISYFNKGEVYTNLLKNEKSNKYLPETKWFKNEKELITFLDRHSKVYLKAARGGRGRSVLCIESVESNGYQYKYFRDDRLFTGKALNFNELFTFIQKFFKDRPFIMQKGINLLKVDNSNIDFRAELQRNGEGKLGITGITARTGVKNSPITTHSSAYTLEQFLETVLYYPQEEIYLIKDQFETFLYDMYHALEEAYGPFGEIGIDFGLDTNGDIWFIEPNAKSAKVSLYKAYDKETYFKAFLNPIEYAKFLMKSVRNN</sequence>
<name>A0A9X2I9J0_9BACI</name>
<organism evidence="1 2">
    <name type="scientific">Halalkalibacter alkaliphilus</name>
    <dbReference type="NCBI Taxonomy" id="2917993"/>
    <lineage>
        <taxon>Bacteria</taxon>
        <taxon>Bacillati</taxon>
        <taxon>Bacillota</taxon>
        <taxon>Bacilli</taxon>
        <taxon>Bacillales</taxon>
        <taxon>Bacillaceae</taxon>
        <taxon>Halalkalibacter</taxon>
    </lineage>
</organism>
<dbReference type="Pfam" id="PF14398">
    <property type="entry name" value="ATPgrasp_YheCD"/>
    <property type="match status" value="1"/>
</dbReference>
<dbReference type="InterPro" id="IPR026838">
    <property type="entry name" value="YheC/D"/>
</dbReference>
<dbReference type="AlphaFoldDB" id="A0A9X2I9J0"/>
<dbReference type="Proteomes" id="UP001139150">
    <property type="component" value="Unassembled WGS sequence"/>
</dbReference>
<dbReference type="SUPFAM" id="SSF56059">
    <property type="entry name" value="Glutathione synthetase ATP-binding domain-like"/>
    <property type="match status" value="1"/>
</dbReference>
<dbReference type="EMBL" id="JAKRYL010000029">
    <property type="protein sequence ID" value="MCL7749469.1"/>
    <property type="molecule type" value="Genomic_DNA"/>
</dbReference>
<keyword evidence="2" id="KW-1185">Reference proteome</keyword>
<accession>A0A9X2I9J0</accession>
<protein>
    <submittedName>
        <fullName evidence="1">YheC/YheD family protein</fullName>
    </submittedName>
</protein>
<dbReference type="RefSeq" id="WP_250098327.1">
    <property type="nucleotide sequence ID" value="NZ_JAKRYL010000029.1"/>
</dbReference>
<comment type="caution">
    <text evidence="1">The sequence shown here is derived from an EMBL/GenBank/DDBJ whole genome shotgun (WGS) entry which is preliminary data.</text>
</comment>
<gene>
    <name evidence="1" type="ORF">MF646_20315</name>
</gene>
<proteinExistence type="predicted"/>
<reference evidence="1" key="1">
    <citation type="submission" date="2022-02" db="EMBL/GenBank/DDBJ databases">
        <title>Halalkalibacter sp. nov. isolated from Lonar Lake, India.</title>
        <authorList>
            <person name="Joshi A."/>
            <person name="Thite S."/>
            <person name="Lodha T."/>
        </authorList>
    </citation>
    <scope>NUCLEOTIDE SEQUENCE</scope>
    <source>
        <strain evidence="1">MEB205</strain>
    </source>
</reference>
<evidence type="ECO:0000313" key="1">
    <source>
        <dbReference type="EMBL" id="MCL7749469.1"/>
    </source>
</evidence>
<evidence type="ECO:0000313" key="2">
    <source>
        <dbReference type="Proteomes" id="UP001139150"/>
    </source>
</evidence>